<reference evidence="2 3" key="1">
    <citation type="journal article" date="2018" name="Mycol. Prog.">
        <title>Coniella lustricola, a new species from submerged detritus.</title>
        <authorList>
            <person name="Raudabaugh D.B."/>
            <person name="Iturriaga T."/>
            <person name="Carver A."/>
            <person name="Mondo S."/>
            <person name="Pangilinan J."/>
            <person name="Lipzen A."/>
            <person name="He G."/>
            <person name="Amirebrahimi M."/>
            <person name="Grigoriev I.V."/>
            <person name="Miller A.N."/>
        </authorList>
    </citation>
    <scope>NUCLEOTIDE SEQUENCE [LARGE SCALE GENOMIC DNA]</scope>
    <source>
        <strain evidence="2 3">B22-T-1</strain>
    </source>
</reference>
<dbReference type="EMBL" id="KZ678626">
    <property type="protein sequence ID" value="PSR78004.1"/>
    <property type="molecule type" value="Genomic_DNA"/>
</dbReference>
<accession>A0A2T2ZVR6</accession>
<dbReference type="InParanoid" id="A0A2T2ZVR6"/>
<proteinExistence type="predicted"/>
<protein>
    <submittedName>
        <fullName evidence="2">Uncharacterized protein</fullName>
    </submittedName>
</protein>
<name>A0A2T2ZVR6_9PEZI</name>
<keyword evidence="3" id="KW-1185">Reference proteome</keyword>
<feature type="compositionally biased region" description="Polar residues" evidence="1">
    <location>
        <begin position="233"/>
        <end position="245"/>
    </location>
</feature>
<feature type="region of interest" description="Disordered" evidence="1">
    <location>
        <begin position="149"/>
        <end position="173"/>
    </location>
</feature>
<organism evidence="2 3">
    <name type="scientific">Coniella lustricola</name>
    <dbReference type="NCBI Taxonomy" id="2025994"/>
    <lineage>
        <taxon>Eukaryota</taxon>
        <taxon>Fungi</taxon>
        <taxon>Dikarya</taxon>
        <taxon>Ascomycota</taxon>
        <taxon>Pezizomycotina</taxon>
        <taxon>Sordariomycetes</taxon>
        <taxon>Sordariomycetidae</taxon>
        <taxon>Diaporthales</taxon>
        <taxon>Schizoparmaceae</taxon>
        <taxon>Coniella</taxon>
    </lineage>
</organism>
<sequence length="258" mass="29010">MGKAQSSEGEKWQGNKSQAFCSPPAWASPDHTLFRFPGWTPASQRDRTWCEIMLAANTDAHTHTHTIDKETLKWLLCRISRGDDRIRFVGNEEFWAHLLAVAWAAFRSSGSLGCSISFLRSCAGFCWSDGLVCKCGWRQTNTQIEQEITTRDKEEAPVSMHSIGKRRRSPRRPSTFACRTTICSDWRTLTDGNHHSKRLRVLSVGLLYTKSVGYQCACTVHTPQRAKPALKHTPTQSPDGDQRQQAARALHDSLGEGH</sequence>
<evidence type="ECO:0000313" key="3">
    <source>
        <dbReference type="Proteomes" id="UP000241462"/>
    </source>
</evidence>
<dbReference type="Proteomes" id="UP000241462">
    <property type="component" value="Unassembled WGS sequence"/>
</dbReference>
<dbReference type="AlphaFoldDB" id="A0A2T2ZVR6"/>
<gene>
    <name evidence="2" type="ORF">BD289DRAFT_133814</name>
</gene>
<evidence type="ECO:0000313" key="2">
    <source>
        <dbReference type="EMBL" id="PSR78004.1"/>
    </source>
</evidence>
<feature type="region of interest" description="Disordered" evidence="1">
    <location>
        <begin position="225"/>
        <end position="258"/>
    </location>
</feature>
<feature type="compositionally biased region" description="Basic and acidic residues" evidence="1">
    <location>
        <begin position="249"/>
        <end position="258"/>
    </location>
</feature>
<evidence type="ECO:0000256" key="1">
    <source>
        <dbReference type="SAM" id="MobiDB-lite"/>
    </source>
</evidence>